<gene>
    <name evidence="2" type="ORF">ILEXP_LOCUS31696</name>
</gene>
<evidence type="ECO:0000313" key="3">
    <source>
        <dbReference type="Proteomes" id="UP001642360"/>
    </source>
</evidence>
<dbReference type="Proteomes" id="UP001642360">
    <property type="component" value="Unassembled WGS sequence"/>
</dbReference>
<evidence type="ECO:0000313" key="2">
    <source>
        <dbReference type="EMBL" id="CAK9162751.1"/>
    </source>
</evidence>
<evidence type="ECO:0000256" key="1">
    <source>
        <dbReference type="SAM" id="MobiDB-lite"/>
    </source>
</evidence>
<feature type="region of interest" description="Disordered" evidence="1">
    <location>
        <begin position="1"/>
        <end position="22"/>
    </location>
</feature>
<reference evidence="2 3" key="1">
    <citation type="submission" date="2024-02" db="EMBL/GenBank/DDBJ databases">
        <authorList>
            <person name="Vignale AGUSTIN F."/>
            <person name="Sosa J E."/>
            <person name="Modenutti C."/>
        </authorList>
    </citation>
    <scope>NUCLEOTIDE SEQUENCE [LARGE SCALE GENOMIC DNA]</scope>
</reference>
<accession>A0ABC8SZY2</accession>
<feature type="compositionally biased region" description="Basic and acidic residues" evidence="1">
    <location>
        <begin position="164"/>
        <end position="181"/>
    </location>
</feature>
<feature type="region of interest" description="Disordered" evidence="1">
    <location>
        <begin position="164"/>
        <end position="184"/>
    </location>
</feature>
<keyword evidence="3" id="KW-1185">Reference proteome</keyword>
<dbReference type="AlphaFoldDB" id="A0ABC8SZY2"/>
<dbReference type="EMBL" id="CAUOFW020003946">
    <property type="protein sequence ID" value="CAK9162751.1"/>
    <property type="molecule type" value="Genomic_DNA"/>
</dbReference>
<sequence>MKVMDGKISPMDYVNDSTGAQKEIDDQRKGKNIQILGKESIQIPEFVGKGNVMEGKFDKYFMEDITEKVSKEIPIILENGKHSGKDMETTNLQNLVINDFSQAKEFPNEKIPAADIGETLVENPMEPLEPPTCTYPMEGLCQWKEQCFSTFLVEHHYTYREGGEVSLDDERGLARSKESPDKGFYSDNDIAYHIDVDSHDSDFDEGIHEQFQATIHPGSN</sequence>
<organism evidence="2 3">
    <name type="scientific">Ilex paraguariensis</name>
    <name type="common">yerba mate</name>
    <dbReference type="NCBI Taxonomy" id="185542"/>
    <lineage>
        <taxon>Eukaryota</taxon>
        <taxon>Viridiplantae</taxon>
        <taxon>Streptophyta</taxon>
        <taxon>Embryophyta</taxon>
        <taxon>Tracheophyta</taxon>
        <taxon>Spermatophyta</taxon>
        <taxon>Magnoliopsida</taxon>
        <taxon>eudicotyledons</taxon>
        <taxon>Gunneridae</taxon>
        <taxon>Pentapetalae</taxon>
        <taxon>asterids</taxon>
        <taxon>campanulids</taxon>
        <taxon>Aquifoliales</taxon>
        <taxon>Aquifoliaceae</taxon>
        <taxon>Ilex</taxon>
    </lineage>
</organism>
<proteinExistence type="predicted"/>
<comment type="caution">
    <text evidence="2">The sequence shown here is derived from an EMBL/GenBank/DDBJ whole genome shotgun (WGS) entry which is preliminary data.</text>
</comment>
<protein>
    <submittedName>
        <fullName evidence="2">Uncharacterized protein</fullName>
    </submittedName>
</protein>
<name>A0ABC8SZY2_9AQUA</name>